<dbReference type="Gene3D" id="3.40.50.300">
    <property type="entry name" value="P-loop containing nucleotide triphosphate hydrolases"/>
    <property type="match status" value="1"/>
</dbReference>
<protein>
    <recommendedName>
        <fullName evidence="1">Orc1-like AAA ATPase domain-containing protein</fullName>
    </recommendedName>
</protein>
<name>A0A8J4A2I6_9ACTN</name>
<evidence type="ECO:0000313" key="2">
    <source>
        <dbReference type="EMBL" id="GIJ72983.1"/>
    </source>
</evidence>
<dbReference type="InterPro" id="IPR027417">
    <property type="entry name" value="P-loop_NTPase"/>
</dbReference>
<dbReference type="Proteomes" id="UP000635606">
    <property type="component" value="Unassembled WGS sequence"/>
</dbReference>
<dbReference type="EMBL" id="BOPH01000108">
    <property type="protein sequence ID" value="GIJ72983.1"/>
    <property type="molecule type" value="Genomic_DNA"/>
</dbReference>
<organism evidence="2 3">
    <name type="scientific">Virgisporangium ochraceum</name>
    <dbReference type="NCBI Taxonomy" id="65505"/>
    <lineage>
        <taxon>Bacteria</taxon>
        <taxon>Bacillati</taxon>
        <taxon>Actinomycetota</taxon>
        <taxon>Actinomycetes</taxon>
        <taxon>Micromonosporales</taxon>
        <taxon>Micromonosporaceae</taxon>
        <taxon>Virgisporangium</taxon>
    </lineage>
</organism>
<keyword evidence="3" id="KW-1185">Reference proteome</keyword>
<dbReference type="PRINTS" id="PR00364">
    <property type="entry name" value="DISEASERSIST"/>
</dbReference>
<dbReference type="Pfam" id="PF13424">
    <property type="entry name" value="TPR_12"/>
    <property type="match status" value="1"/>
</dbReference>
<dbReference type="InterPro" id="IPR011990">
    <property type="entry name" value="TPR-like_helical_dom_sf"/>
</dbReference>
<dbReference type="Gene3D" id="1.25.40.10">
    <property type="entry name" value="Tetratricopeptide repeat domain"/>
    <property type="match status" value="2"/>
</dbReference>
<dbReference type="AlphaFoldDB" id="A0A8J4A2I6"/>
<evidence type="ECO:0000313" key="3">
    <source>
        <dbReference type="Proteomes" id="UP000635606"/>
    </source>
</evidence>
<sequence length="788" mass="83444">MTSQELLVAFCGDLRQLWKYAGGPSLRSLAPEVGLSKSQLGAILAGEVRRPPDWRVVHGLVSAMARFAGSRGRTVAGVGAAAGGGLEEHWRHRHTTVERAFTGPEPVLQPAPEPLPEPVPVTRTPAPPGAGLPPPAAGFAGRREELAALDGLLSTDGAGTRIAVVSGTAGIGKTTLAVHWAHRVAHHFPDGVRYVNLRGFDPSGSTMDIREAVRTLLDALGVPGSRIPPGLPAQTALYRGVLATRRVLLVLDNARDPGQVRGLLPGPGDSVVVVTSRTTLLPLIVVEGAVPVVLTLLTPGEARDLLARRLGDERVAGEERAAREVAVRCAHLPLALAVAAARVATRRVYTLAALAADLADGSMDSLASDDPHTDVRAVFSWSYAALSDGAARLFRLLALHPGPTLGRAAAASLSGRPPAEVRRLLDELTDAHLVVETAPARYALHDLMRAYAAELSGRSDDPAGALDRLRGHYLHSAATAVVALDARRPRIDLEPARPGVVVDVVADHDAAMDWFAVELPALMAIAGTPGGAARTWMLATVVQPYLDRRGRWADLIALNELAAREAVRLGDPAALAHAHLGLGLGHYRSGDAATAGPLYESAAERFLEAGDRVNAARSYISLSSLRDPPGRPGRGLRHARRGYELYRDAGDPRQASALNAIGWLYALAGEYGATLEHSGRALAMHRESGDRIGEAAAWDSVGYAHHHLGRHDEAIACYRGALGRLRDLGFRYHEAEVLTHLGDTHRAAGDPDAARPCWEEALTILDELAHPDADAVRGRLTTGGSAPR</sequence>
<feature type="domain" description="Orc1-like AAA ATPase" evidence="1">
    <location>
        <begin position="139"/>
        <end position="213"/>
    </location>
</feature>
<gene>
    <name evidence="2" type="ORF">Voc01_079000</name>
</gene>
<dbReference type="InterPro" id="IPR041664">
    <property type="entry name" value="AAA_16"/>
</dbReference>
<dbReference type="RefSeq" id="WP_203932815.1">
    <property type="nucleotide sequence ID" value="NZ_BOPH01000108.1"/>
</dbReference>
<dbReference type="SUPFAM" id="SSF48452">
    <property type="entry name" value="TPR-like"/>
    <property type="match status" value="1"/>
</dbReference>
<dbReference type="Pfam" id="PF13191">
    <property type="entry name" value="AAA_16"/>
    <property type="match status" value="1"/>
</dbReference>
<dbReference type="SUPFAM" id="SSF52540">
    <property type="entry name" value="P-loop containing nucleoside triphosphate hydrolases"/>
    <property type="match status" value="1"/>
</dbReference>
<dbReference type="PANTHER" id="PTHR47691">
    <property type="entry name" value="REGULATOR-RELATED"/>
    <property type="match status" value="1"/>
</dbReference>
<dbReference type="InterPro" id="IPR019734">
    <property type="entry name" value="TPR_rpt"/>
</dbReference>
<dbReference type="PANTHER" id="PTHR47691:SF3">
    <property type="entry name" value="HTH-TYPE TRANSCRIPTIONAL REGULATOR RV0890C-RELATED"/>
    <property type="match status" value="1"/>
</dbReference>
<dbReference type="SMART" id="SM00028">
    <property type="entry name" value="TPR"/>
    <property type="match status" value="3"/>
</dbReference>
<evidence type="ECO:0000259" key="1">
    <source>
        <dbReference type="Pfam" id="PF13191"/>
    </source>
</evidence>
<proteinExistence type="predicted"/>
<dbReference type="GO" id="GO:0043531">
    <property type="term" value="F:ADP binding"/>
    <property type="evidence" value="ECO:0007669"/>
    <property type="project" value="InterPro"/>
</dbReference>
<reference evidence="2" key="1">
    <citation type="submission" date="2021-01" db="EMBL/GenBank/DDBJ databases">
        <title>Whole genome shotgun sequence of Virgisporangium ochraceum NBRC 16418.</title>
        <authorList>
            <person name="Komaki H."/>
            <person name="Tamura T."/>
        </authorList>
    </citation>
    <scope>NUCLEOTIDE SEQUENCE</scope>
    <source>
        <strain evidence="2">NBRC 16418</strain>
    </source>
</reference>
<accession>A0A8J4A2I6</accession>
<comment type="caution">
    <text evidence="2">The sequence shown here is derived from an EMBL/GenBank/DDBJ whole genome shotgun (WGS) entry which is preliminary data.</text>
</comment>